<dbReference type="InterPro" id="IPR001173">
    <property type="entry name" value="Glyco_trans_2-like"/>
</dbReference>
<keyword evidence="1" id="KW-1133">Transmembrane helix</keyword>
<reference evidence="3" key="1">
    <citation type="submission" date="2019-02" db="EMBL/GenBank/DDBJ databases">
        <authorList>
            <person name="Gruber-Vodicka R. H."/>
            <person name="Seah K. B. B."/>
        </authorList>
    </citation>
    <scope>NUCLEOTIDE SEQUENCE</scope>
    <source>
        <strain evidence="4">BECK_BY19</strain>
        <strain evidence="3">BECK_BY8</strain>
    </source>
</reference>
<protein>
    <submittedName>
        <fullName evidence="3">Glycosyltransferase involved in cell wall bisynthesis</fullName>
    </submittedName>
</protein>
<sequence>MNICIVIPAYNEEKAVGETVREYRDAFPEARIVVIDNNSNDGTAEEARAMLNPQRDLLLTEKRQGKGFAVKSGLSRLEADIYVMIDGDATYPTDDARRLVDEMLDTRVDMVVGDRISGGTYTAQNTRPGHGWGNSMLTYIISNLAGRHFNDVLSGMRIMSRPFVTAFDVRSSGFQLETEMNVIAAYLRADVREIPISYRARPDGSDSKLSTIRDGLRIFHFALANWITFAPMQPFLILASVMSVISGVLGYRVIAGFLETGWPYTTTAIAAGASGLVAILAFFFGLSLKIISRNDRRREITHLLEAKRQWNTRLDAKNL</sequence>
<dbReference type="PANTHER" id="PTHR48090:SF7">
    <property type="entry name" value="RFBJ PROTEIN"/>
    <property type="match status" value="1"/>
</dbReference>
<evidence type="ECO:0000313" key="3">
    <source>
        <dbReference type="EMBL" id="VFK63739.1"/>
    </source>
</evidence>
<proteinExistence type="predicted"/>
<feature type="transmembrane region" description="Helical" evidence="1">
    <location>
        <begin position="266"/>
        <end position="288"/>
    </location>
</feature>
<gene>
    <name evidence="3" type="ORF">BECKUNK1418G_GA0071005_103619</name>
    <name evidence="4" type="ORF">BECKUNK1418H_GA0071006_104320</name>
</gene>
<organism evidence="3">
    <name type="scientific">Candidatus Kentrum sp. UNK</name>
    <dbReference type="NCBI Taxonomy" id="2126344"/>
    <lineage>
        <taxon>Bacteria</taxon>
        <taxon>Pseudomonadati</taxon>
        <taxon>Pseudomonadota</taxon>
        <taxon>Gammaproteobacteria</taxon>
        <taxon>Candidatus Kentrum</taxon>
    </lineage>
</organism>
<dbReference type="Pfam" id="PF00535">
    <property type="entry name" value="Glycos_transf_2"/>
    <property type="match status" value="1"/>
</dbReference>
<dbReference type="AlphaFoldDB" id="A0A451ACJ0"/>
<keyword evidence="1" id="KW-0812">Transmembrane</keyword>
<evidence type="ECO:0000256" key="1">
    <source>
        <dbReference type="SAM" id="Phobius"/>
    </source>
</evidence>
<dbReference type="EMBL" id="CAADFZ010000036">
    <property type="protein sequence ID" value="VFK63739.1"/>
    <property type="molecule type" value="Genomic_DNA"/>
</dbReference>
<dbReference type="InterPro" id="IPR029044">
    <property type="entry name" value="Nucleotide-diphossugar_trans"/>
</dbReference>
<dbReference type="InterPro" id="IPR050256">
    <property type="entry name" value="Glycosyltransferase_2"/>
</dbReference>
<dbReference type="GO" id="GO:0016740">
    <property type="term" value="F:transferase activity"/>
    <property type="evidence" value="ECO:0007669"/>
    <property type="project" value="UniProtKB-KW"/>
</dbReference>
<evidence type="ECO:0000313" key="4">
    <source>
        <dbReference type="EMBL" id="VFK70934.1"/>
    </source>
</evidence>
<evidence type="ECO:0000259" key="2">
    <source>
        <dbReference type="Pfam" id="PF00535"/>
    </source>
</evidence>
<keyword evidence="1" id="KW-0472">Membrane</keyword>
<accession>A0A451ACJ0</accession>
<dbReference type="CDD" id="cd04179">
    <property type="entry name" value="DPM_DPG-synthase_like"/>
    <property type="match status" value="1"/>
</dbReference>
<dbReference type="PANTHER" id="PTHR48090">
    <property type="entry name" value="UNDECAPRENYL-PHOSPHATE 4-DEOXY-4-FORMAMIDO-L-ARABINOSE TRANSFERASE-RELATED"/>
    <property type="match status" value="1"/>
</dbReference>
<dbReference type="SUPFAM" id="SSF53448">
    <property type="entry name" value="Nucleotide-diphospho-sugar transferases"/>
    <property type="match status" value="1"/>
</dbReference>
<dbReference type="Gene3D" id="3.90.550.10">
    <property type="entry name" value="Spore Coat Polysaccharide Biosynthesis Protein SpsA, Chain A"/>
    <property type="match status" value="1"/>
</dbReference>
<dbReference type="EMBL" id="CAADGD010000043">
    <property type="protein sequence ID" value="VFK70934.1"/>
    <property type="molecule type" value="Genomic_DNA"/>
</dbReference>
<keyword evidence="3" id="KW-0808">Transferase</keyword>
<feature type="transmembrane region" description="Helical" evidence="1">
    <location>
        <begin position="235"/>
        <end position="254"/>
    </location>
</feature>
<feature type="domain" description="Glycosyltransferase 2-like" evidence="2">
    <location>
        <begin position="4"/>
        <end position="162"/>
    </location>
</feature>
<name>A0A451ACJ0_9GAMM</name>